<dbReference type="OrthoDB" id="9807403at2"/>
<dbReference type="InterPro" id="IPR014729">
    <property type="entry name" value="Rossmann-like_a/b/a_fold"/>
</dbReference>
<evidence type="ECO:0000256" key="3">
    <source>
        <dbReference type="ARBA" id="ARBA00022741"/>
    </source>
</evidence>
<dbReference type="Pfam" id="PF01171">
    <property type="entry name" value="ATP_bind_3"/>
    <property type="match status" value="1"/>
</dbReference>
<keyword evidence="4 6" id="KW-0067">ATP-binding</keyword>
<dbReference type="GO" id="GO:0005737">
    <property type="term" value="C:cytoplasm"/>
    <property type="evidence" value="ECO:0007669"/>
    <property type="project" value="UniProtKB-SubCell"/>
</dbReference>
<comment type="function">
    <text evidence="6">Ligates lysine onto the cytidine present at position 34 of the AUA codon-specific tRNA(Ile) that contains the anticodon CAU, in an ATP-dependent manner. Cytidine is converted to lysidine, thus changing the amino acid specificity of the tRNA from methionine to isoleucine.</text>
</comment>
<dbReference type="Proteomes" id="UP000048908">
    <property type="component" value="Unassembled WGS sequence"/>
</dbReference>
<dbReference type="AlphaFoldDB" id="A0A0M6XSN5"/>
<dbReference type="GO" id="GO:0006400">
    <property type="term" value="P:tRNA modification"/>
    <property type="evidence" value="ECO:0007669"/>
    <property type="project" value="UniProtKB-UniRule"/>
</dbReference>
<dbReference type="STRING" id="282197.SAMN04488517_102644"/>
<organism evidence="8 9">
    <name type="scientific">Jannaschia rubra</name>
    <dbReference type="NCBI Taxonomy" id="282197"/>
    <lineage>
        <taxon>Bacteria</taxon>
        <taxon>Pseudomonadati</taxon>
        <taxon>Pseudomonadota</taxon>
        <taxon>Alphaproteobacteria</taxon>
        <taxon>Rhodobacterales</taxon>
        <taxon>Roseobacteraceae</taxon>
        <taxon>Jannaschia</taxon>
    </lineage>
</organism>
<dbReference type="GO" id="GO:0032267">
    <property type="term" value="F:tRNA(Ile)-lysidine synthase activity"/>
    <property type="evidence" value="ECO:0007669"/>
    <property type="project" value="UniProtKB-EC"/>
</dbReference>
<reference evidence="8 9" key="1">
    <citation type="submission" date="2015-07" db="EMBL/GenBank/DDBJ databases">
        <authorList>
            <person name="Noorani M."/>
        </authorList>
    </citation>
    <scope>NUCLEOTIDE SEQUENCE [LARGE SCALE GENOMIC DNA]</scope>
    <source>
        <strain evidence="8 9">CECT 5088</strain>
    </source>
</reference>
<feature type="binding site" evidence="6">
    <location>
        <begin position="31"/>
        <end position="36"/>
    </location>
    <ligand>
        <name>ATP</name>
        <dbReference type="ChEBI" id="CHEBI:30616"/>
    </ligand>
</feature>
<keyword evidence="9" id="KW-1185">Reference proteome</keyword>
<dbReference type="InterPro" id="IPR012094">
    <property type="entry name" value="tRNA_Ile_lys_synt"/>
</dbReference>
<keyword evidence="6" id="KW-0963">Cytoplasm</keyword>
<dbReference type="EC" id="6.3.4.19" evidence="6"/>
<evidence type="ECO:0000256" key="6">
    <source>
        <dbReference type="HAMAP-Rule" id="MF_01161"/>
    </source>
</evidence>
<proteinExistence type="inferred from homology"/>
<dbReference type="RefSeq" id="WP_082429994.1">
    <property type="nucleotide sequence ID" value="NZ_CXPG01000020.1"/>
</dbReference>
<sequence length="424" mass="44411">MAAPDPGKAAIERLIRSRYDTPPSAIGIAVSGGGDSTVLLLAALDWAEATGTAITAATVDHGLRAGSAEEAAQVAALCGRLGIGHSTLTVDTLIDGPALQARARDARYAALVRWAKAANLPVVLLGHTADDVAETLVMGLRRGVGIDGLAAIPEWRDIGPVVFGRPFLDLTRAALREMLDARGITAIEDPSNDDERFERVAVRKAMATLDLDPLMLARSAARLREARLSLARRTADLAIRVVTEDRGDLILAPDAVEDLRTREPEQLRRLILAALAWIGGAPMPRDAEQSRLLAAIGPDMAAVTLAGCLIRGTAEGICFARETSACAGPMVLPATGKGVLWDGRWRIAGPGGEGRTVGALGDDVTKVPWRNTGLPRRSLMSSPAVRAADGTLIAAPLAGLAAGYDLRLARPFSATLRPCGPLGD</sequence>
<dbReference type="SUPFAM" id="SSF52402">
    <property type="entry name" value="Adenine nucleotide alpha hydrolases-like"/>
    <property type="match status" value="1"/>
</dbReference>
<evidence type="ECO:0000256" key="1">
    <source>
        <dbReference type="ARBA" id="ARBA00022598"/>
    </source>
</evidence>
<dbReference type="EMBL" id="CXPG01000020">
    <property type="protein sequence ID" value="CTQ33808.1"/>
    <property type="molecule type" value="Genomic_DNA"/>
</dbReference>
<evidence type="ECO:0000313" key="9">
    <source>
        <dbReference type="Proteomes" id="UP000048908"/>
    </source>
</evidence>
<keyword evidence="3 6" id="KW-0547">Nucleotide-binding</keyword>
<accession>A0A0M6XSN5</accession>
<evidence type="ECO:0000313" key="8">
    <source>
        <dbReference type="EMBL" id="CTQ33808.1"/>
    </source>
</evidence>
<dbReference type="NCBIfam" id="TIGR02432">
    <property type="entry name" value="lysidine_TilS_N"/>
    <property type="match status" value="1"/>
</dbReference>
<keyword evidence="1 6" id="KW-0436">Ligase</keyword>
<feature type="domain" description="tRNA(Ile)-lysidine/2-thiocytidine synthase N-terminal" evidence="7">
    <location>
        <begin position="26"/>
        <end position="204"/>
    </location>
</feature>
<dbReference type="PANTHER" id="PTHR43033">
    <property type="entry name" value="TRNA(ILE)-LYSIDINE SYNTHASE-RELATED"/>
    <property type="match status" value="1"/>
</dbReference>
<name>A0A0M6XSN5_9RHOB</name>
<comment type="catalytic activity">
    <reaction evidence="5 6">
        <text>cytidine(34) in tRNA(Ile2) + L-lysine + ATP = lysidine(34) in tRNA(Ile2) + AMP + diphosphate + H(+)</text>
        <dbReference type="Rhea" id="RHEA:43744"/>
        <dbReference type="Rhea" id="RHEA-COMP:10625"/>
        <dbReference type="Rhea" id="RHEA-COMP:10670"/>
        <dbReference type="ChEBI" id="CHEBI:15378"/>
        <dbReference type="ChEBI" id="CHEBI:30616"/>
        <dbReference type="ChEBI" id="CHEBI:32551"/>
        <dbReference type="ChEBI" id="CHEBI:33019"/>
        <dbReference type="ChEBI" id="CHEBI:82748"/>
        <dbReference type="ChEBI" id="CHEBI:83665"/>
        <dbReference type="ChEBI" id="CHEBI:456215"/>
        <dbReference type="EC" id="6.3.4.19"/>
    </reaction>
</comment>
<comment type="subcellular location">
    <subcellularLocation>
        <location evidence="6">Cytoplasm</location>
    </subcellularLocation>
</comment>
<protein>
    <recommendedName>
        <fullName evidence="6">tRNA(Ile)-lysidine synthase</fullName>
        <ecNumber evidence="6">6.3.4.19</ecNumber>
    </recommendedName>
    <alternativeName>
        <fullName evidence="6">tRNA(Ile)-2-lysyl-cytidine synthase</fullName>
    </alternativeName>
    <alternativeName>
        <fullName evidence="6">tRNA(Ile)-lysidine synthetase</fullName>
    </alternativeName>
</protein>
<evidence type="ECO:0000256" key="4">
    <source>
        <dbReference type="ARBA" id="ARBA00022840"/>
    </source>
</evidence>
<evidence type="ECO:0000256" key="5">
    <source>
        <dbReference type="ARBA" id="ARBA00048539"/>
    </source>
</evidence>
<dbReference type="InterPro" id="IPR011063">
    <property type="entry name" value="TilS/TtcA_N"/>
</dbReference>
<dbReference type="Gene3D" id="3.40.50.620">
    <property type="entry name" value="HUPs"/>
    <property type="match status" value="1"/>
</dbReference>
<evidence type="ECO:0000259" key="7">
    <source>
        <dbReference type="Pfam" id="PF01171"/>
    </source>
</evidence>
<keyword evidence="2 6" id="KW-0819">tRNA processing</keyword>
<comment type="domain">
    <text evidence="6">The N-terminal region contains the highly conserved SGGXDS motif, predicted to be a P-loop motif involved in ATP binding.</text>
</comment>
<dbReference type="PANTHER" id="PTHR43033:SF1">
    <property type="entry name" value="TRNA(ILE)-LYSIDINE SYNTHASE-RELATED"/>
    <property type="match status" value="1"/>
</dbReference>
<dbReference type="CDD" id="cd01992">
    <property type="entry name" value="TilS_N"/>
    <property type="match status" value="1"/>
</dbReference>
<dbReference type="GO" id="GO:0005524">
    <property type="term" value="F:ATP binding"/>
    <property type="evidence" value="ECO:0007669"/>
    <property type="project" value="UniProtKB-UniRule"/>
</dbReference>
<comment type="similarity">
    <text evidence="6">Belongs to the tRNA(Ile)-lysidine synthase family.</text>
</comment>
<gene>
    <name evidence="6 8" type="primary">tilS</name>
    <name evidence="8" type="ORF">JAN5088_02594</name>
</gene>
<dbReference type="InterPro" id="IPR012795">
    <property type="entry name" value="tRNA_Ile_lys_synt_N"/>
</dbReference>
<dbReference type="HAMAP" id="MF_01161">
    <property type="entry name" value="tRNA_Ile_lys_synt"/>
    <property type="match status" value="1"/>
</dbReference>
<evidence type="ECO:0000256" key="2">
    <source>
        <dbReference type="ARBA" id="ARBA00022694"/>
    </source>
</evidence>